<proteinExistence type="predicted"/>
<feature type="region of interest" description="Disordered" evidence="1">
    <location>
        <begin position="1"/>
        <end position="56"/>
    </location>
</feature>
<feature type="compositionally biased region" description="Acidic residues" evidence="1">
    <location>
        <begin position="1"/>
        <end position="17"/>
    </location>
</feature>
<sequence length="109" mass="11841">MKEKVYEEEEEEEEEVGDSPLDAVAVGRTRGRRTSKESPKQAKSEGGARPEVRRREECAVGAAAGDLTEDCTTWEAAPRYRRCTGGSVGGAARGERAAGCVQDWPPRSE</sequence>
<organism evidence="2 3">
    <name type="scientific">Portunus trituberculatus</name>
    <name type="common">Swimming crab</name>
    <name type="synonym">Neptunus trituberculatus</name>
    <dbReference type="NCBI Taxonomy" id="210409"/>
    <lineage>
        <taxon>Eukaryota</taxon>
        <taxon>Metazoa</taxon>
        <taxon>Ecdysozoa</taxon>
        <taxon>Arthropoda</taxon>
        <taxon>Crustacea</taxon>
        <taxon>Multicrustacea</taxon>
        <taxon>Malacostraca</taxon>
        <taxon>Eumalacostraca</taxon>
        <taxon>Eucarida</taxon>
        <taxon>Decapoda</taxon>
        <taxon>Pleocyemata</taxon>
        <taxon>Brachyura</taxon>
        <taxon>Eubrachyura</taxon>
        <taxon>Portunoidea</taxon>
        <taxon>Portunidae</taxon>
        <taxon>Portuninae</taxon>
        <taxon>Portunus</taxon>
    </lineage>
</organism>
<protein>
    <submittedName>
        <fullName evidence="2">Uncharacterized protein</fullName>
    </submittedName>
</protein>
<keyword evidence="3" id="KW-1185">Reference proteome</keyword>
<accession>A0A5B7DKZ1</accession>
<evidence type="ECO:0000313" key="2">
    <source>
        <dbReference type="EMBL" id="MPC21729.1"/>
    </source>
</evidence>
<evidence type="ECO:0000256" key="1">
    <source>
        <dbReference type="SAM" id="MobiDB-lite"/>
    </source>
</evidence>
<name>A0A5B7DKZ1_PORTR</name>
<feature type="region of interest" description="Disordered" evidence="1">
    <location>
        <begin position="85"/>
        <end position="109"/>
    </location>
</feature>
<dbReference type="Proteomes" id="UP000324222">
    <property type="component" value="Unassembled WGS sequence"/>
</dbReference>
<feature type="compositionally biased region" description="Basic and acidic residues" evidence="1">
    <location>
        <begin position="34"/>
        <end position="56"/>
    </location>
</feature>
<dbReference type="AlphaFoldDB" id="A0A5B7DKZ1"/>
<gene>
    <name evidence="2" type="ORF">E2C01_014723</name>
</gene>
<dbReference type="EMBL" id="VSRR010001009">
    <property type="protein sequence ID" value="MPC21729.1"/>
    <property type="molecule type" value="Genomic_DNA"/>
</dbReference>
<reference evidence="2 3" key="1">
    <citation type="submission" date="2019-05" db="EMBL/GenBank/DDBJ databases">
        <title>Another draft genome of Portunus trituberculatus and its Hox gene families provides insights of decapod evolution.</title>
        <authorList>
            <person name="Jeong J.-H."/>
            <person name="Song I."/>
            <person name="Kim S."/>
            <person name="Choi T."/>
            <person name="Kim D."/>
            <person name="Ryu S."/>
            <person name="Kim W."/>
        </authorList>
    </citation>
    <scope>NUCLEOTIDE SEQUENCE [LARGE SCALE GENOMIC DNA]</scope>
    <source>
        <tissue evidence="2">Muscle</tissue>
    </source>
</reference>
<comment type="caution">
    <text evidence="2">The sequence shown here is derived from an EMBL/GenBank/DDBJ whole genome shotgun (WGS) entry which is preliminary data.</text>
</comment>
<evidence type="ECO:0000313" key="3">
    <source>
        <dbReference type="Proteomes" id="UP000324222"/>
    </source>
</evidence>